<protein>
    <recommendedName>
        <fullName evidence="8">DNA recombination protein RmuC</fullName>
    </recommendedName>
</protein>
<organism evidence="6 7">
    <name type="scientific">candidate division WOR-1 bacterium DG_54_3</name>
    <dbReference type="NCBI Taxonomy" id="1703775"/>
    <lineage>
        <taxon>Bacteria</taxon>
        <taxon>Bacillati</taxon>
        <taxon>Saganbacteria</taxon>
    </lineage>
</organism>
<reference evidence="6 7" key="1">
    <citation type="journal article" date="2015" name="Microbiome">
        <title>Genomic resolution of linkages in carbon, nitrogen, and sulfur cycling among widespread estuary sediment bacteria.</title>
        <authorList>
            <person name="Baker B.J."/>
            <person name="Lazar C.S."/>
            <person name="Teske A.P."/>
            <person name="Dick G.J."/>
        </authorList>
    </citation>
    <scope>NUCLEOTIDE SEQUENCE [LARGE SCALE GENOMIC DNA]</scope>
    <source>
        <strain evidence="6">DG_54_3</strain>
    </source>
</reference>
<keyword evidence="5" id="KW-1133">Transmembrane helix</keyword>
<dbReference type="GO" id="GO:0006310">
    <property type="term" value="P:DNA recombination"/>
    <property type="evidence" value="ECO:0007669"/>
    <property type="project" value="UniProtKB-KW"/>
</dbReference>
<keyword evidence="5" id="KW-0812">Transmembrane</keyword>
<sequence>MTLDLFLIILGAVVLIVIILLFLSLKKTVSKIDEIKRSQSENQALSLMQQQIGQLTQNINQQLQNMSSQFQKTTGDIGGALGNVKKDIGNVEAATREVLERAKNISNLENLLRAPKFRGGFGELFLGDLLAQILPPAHYELQYKFKSGEKVDAIVRIGKNLVPIDSKFPLENFKKHLTEEDAKEKEDLRKKFVTDVKKHIGDISEKYILPDEGTYDFALMYIPAENVYYETILKDESLGEERSIFSFALQKRVIPVSPNSFFAYLQVIVLGLKGLQIEKSAKDIFQSLTRLQGDLNRFKNDFQTLGTHLTYAKGKFDDAEKRLGKFSDKLELVSAEKVPEIPEKAGQKKKSS</sequence>
<dbReference type="InterPro" id="IPR003798">
    <property type="entry name" value="DNA_recombination_RmuC"/>
</dbReference>
<keyword evidence="5" id="KW-0472">Membrane</keyword>
<keyword evidence="3" id="KW-0175">Coiled coil</keyword>
<comment type="function">
    <text evidence="1">Involved in DNA recombination.</text>
</comment>
<dbReference type="EMBL" id="LIZX01000123">
    <property type="protein sequence ID" value="KPJ65349.1"/>
    <property type="molecule type" value="Genomic_DNA"/>
</dbReference>
<gene>
    <name evidence="6" type="ORF">AMJ44_10445</name>
</gene>
<evidence type="ECO:0000256" key="3">
    <source>
        <dbReference type="ARBA" id="ARBA00023054"/>
    </source>
</evidence>
<proteinExistence type="inferred from homology"/>
<dbReference type="AlphaFoldDB" id="A0A0S7XS98"/>
<feature type="transmembrane region" description="Helical" evidence="5">
    <location>
        <begin position="6"/>
        <end position="25"/>
    </location>
</feature>
<dbReference type="PANTHER" id="PTHR30563:SF0">
    <property type="entry name" value="DNA RECOMBINATION PROTEIN RMUC"/>
    <property type="match status" value="1"/>
</dbReference>
<comment type="caution">
    <text evidence="6">The sequence shown here is derived from an EMBL/GenBank/DDBJ whole genome shotgun (WGS) entry which is preliminary data.</text>
</comment>
<dbReference type="PANTHER" id="PTHR30563">
    <property type="entry name" value="DNA RECOMBINATION PROTEIN RMUC"/>
    <property type="match status" value="1"/>
</dbReference>
<evidence type="ECO:0000256" key="1">
    <source>
        <dbReference type="ARBA" id="ARBA00003416"/>
    </source>
</evidence>
<dbReference type="PATRIC" id="fig|1703775.3.peg.910"/>
<evidence type="ECO:0008006" key="8">
    <source>
        <dbReference type="Google" id="ProtNLM"/>
    </source>
</evidence>
<evidence type="ECO:0000313" key="7">
    <source>
        <dbReference type="Proteomes" id="UP000051861"/>
    </source>
</evidence>
<keyword evidence="4" id="KW-0233">DNA recombination</keyword>
<name>A0A0S7XS98_UNCSA</name>
<evidence type="ECO:0000256" key="4">
    <source>
        <dbReference type="ARBA" id="ARBA00023172"/>
    </source>
</evidence>
<comment type="similarity">
    <text evidence="2">Belongs to the RmuC family.</text>
</comment>
<evidence type="ECO:0000256" key="2">
    <source>
        <dbReference type="ARBA" id="ARBA00009840"/>
    </source>
</evidence>
<evidence type="ECO:0000313" key="6">
    <source>
        <dbReference type="EMBL" id="KPJ65349.1"/>
    </source>
</evidence>
<dbReference type="Proteomes" id="UP000051861">
    <property type="component" value="Unassembled WGS sequence"/>
</dbReference>
<dbReference type="Pfam" id="PF02646">
    <property type="entry name" value="RmuC"/>
    <property type="match status" value="1"/>
</dbReference>
<evidence type="ECO:0000256" key="5">
    <source>
        <dbReference type="SAM" id="Phobius"/>
    </source>
</evidence>
<accession>A0A0S7XS98</accession>